<dbReference type="AlphaFoldDB" id="A0A327KRH2"/>
<comment type="caution">
    <text evidence="4">The sequence shown here is derived from an EMBL/GenBank/DDBJ whole genome shotgun (WGS) entry which is preliminary data.</text>
</comment>
<feature type="region of interest" description="Disordered" evidence="2">
    <location>
        <begin position="1"/>
        <end position="20"/>
    </location>
</feature>
<evidence type="ECO:0000259" key="3">
    <source>
        <dbReference type="Pfam" id="PF05065"/>
    </source>
</evidence>
<dbReference type="Gene3D" id="3.30.2320.10">
    <property type="entry name" value="hypothetical protein PF0899 domain"/>
    <property type="match status" value="1"/>
</dbReference>
<name>A0A327KRH2_9BRAD</name>
<dbReference type="Pfam" id="PF05065">
    <property type="entry name" value="Phage_capsid"/>
    <property type="match status" value="1"/>
</dbReference>
<dbReference type="RefSeq" id="WP_111356231.1">
    <property type="nucleotide sequence ID" value="NZ_NHSK01000077.1"/>
</dbReference>
<sequence length="390" mass="41761">MKHFRPTPAGVIELKGDDGAADDPNTLVTKALDELKATVDERLKAVETKAADLDKLTKRLDDVETKVARPAVKKGAEDEPAAIEKKAFDVYLRNGKDGLGEVERKALTVSSDPGGGYLAPAEFSTEFIRDLVQFSPIRSIASVRSTGNPSVIYPRRTAITNAAWRGETQAQTGSEPAFGQLEVPVRELNTYVDVSNQLLQDSGASAEAEVRLALADDFGKKEGAAFVSGDGVLAPMGFMSDATIAYTANGHATNLSADALITLMYALPALYRNRGSWLMNGSTLATIRKLKDGQNNYLWQPSFQAGQPETILGRPVVEAVDIPDVGSGAFPIIFGDFNTGYRIVDRIGLSVLVNPYLLATTGMTRFHATRRVGGGVIAAAALRKLKMATS</sequence>
<evidence type="ECO:0000256" key="2">
    <source>
        <dbReference type="SAM" id="MobiDB-lite"/>
    </source>
</evidence>
<dbReference type="NCBIfam" id="TIGR01554">
    <property type="entry name" value="major_cap_HK97"/>
    <property type="match status" value="1"/>
</dbReference>
<accession>A0A327KRH2</accession>
<reference evidence="4 5" key="1">
    <citation type="submission" date="2017-07" db="EMBL/GenBank/DDBJ databases">
        <title>Draft Genome Sequences of Select Purple Nonsulfur Bacteria.</title>
        <authorList>
            <person name="Lasarre B."/>
            <person name="Mckinlay J.B."/>
        </authorList>
    </citation>
    <scope>NUCLEOTIDE SEQUENCE [LARGE SCALE GENOMIC DNA]</scope>
    <source>
        <strain evidence="4 5">DSM 11907</strain>
    </source>
</reference>
<dbReference type="Gene3D" id="3.30.2400.10">
    <property type="entry name" value="Major capsid protein gp5"/>
    <property type="match status" value="1"/>
</dbReference>
<dbReference type="EMBL" id="NPEU01000039">
    <property type="protein sequence ID" value="RAI40546.1"/>
    <property type="molecule type" value="Genomic_DNA"/>
</dbReference>
<dbReference type="Proteomes" id="UP000248863">
    <property type="component" value="Unassembled WGS sequence"/>
</dbReference>
<evidence type="ECO:0000313" key="4">
    <source>
        <dbReference type="EMBL" id="RAI40546.1"/>
    </source>
</evidence>
<dbReference type="InterPro" id="IPR054612">
    <property type="entry name" value="Phage_capsid-like_C"/>
</dbReference>
<dbReference type="OrthoDB" id="9786516at2"/>
<dbReference type="SUPFAM" id="SSF56563">
    <property type="entry name" value="Major capsid protein gp5"/>
    <property type="match status" value="1"/>
</dbReference>
<dbReference type="InterPro" id="IPR024455">
    <property type="entry name" value="Phage_capsid"/>
</dbReference>
<keyword evidence="5" id="KW-1185">Reference proteome</keyword>
<evidence type="ECO:0000256" key="1">
    <source>
        <dbReference type="ARBA" id="ARBA00004328"/>
    </source>
</evidence>
<protein>
    <submittedName>
        <fullName evidence="4">Phage major capsid protein</fullName>
    </submittedName>
</protein>
<comment type="subcellular location">
    <subcellularLocation>
        <location evidence="1">Virion</location>
    </subcellularLocation>
</comment>
<evidence type="ECO:0000313" key="5">
    <source>
        <dbReference type="Proteomes" id="UP000248863"/>
    </source>
</evidence>
<proteinExistence type="predicted"/>
<gene>
    <name evidence="4" type="ORF">CH338_05925</name>
</gene>
<organism evidence="4 5">
    <name type="scientific">Rhodoplanes elegans</name>
    <dbReference type="NCBI Taxonomy" id="29408"/>
    <lineage>
        <taxon>Bacteria</taxon>
        <taxon>Pseudomonadati</taxon>
        <taxon>Pseudomonadota</taxon>
        <taxon>Alphaproteobacteria</taxon>
        <taxon>Hyphomicrobiales</taxon>
        <taxon>Nitrobacteraceae</taxon>
        <taxon>Rhodoplanes</taxon>
    </lineage>
</organism>
<feature type="domain" description="Phage capsid-like C-terminal" evidence="3">
    <location>
        <begin position="115"/>
        <end position="386"/>
    </location>
</feature>